<sequence>MVQNHSQGVDIEAKEDAEWARVLNINVIGIARVSRAALPHLRTSDSAAIVNTCSIAATAGLPQRALYSASKGAVAYLASPLSDSVAGTSMVVDSGMQELRLRQE</sequence>
<comment type="similarity">
    <text evidence="1">Belongs to the short-chain dehydrogenases/reductases (SDR) family.</text>
</comment>
<dbReference type="PANTHER" id="PTHR24321:SF8">
    <property type="entry name" value="ESTRADIOL 17-BETA-DEHYDROGENASE 8-RELATED"/>
    <property type="match status" value="1"/>
</dbReference>
<dbReference type="PANTHER" id="PTHR24321">
    <property type="entry name" value="DEHYDROGENASES, SHORT CHAIN"/>
    <property type="match status" value="1"/>
</dbReference>
<evidence type="ECO:0000313" key="4">
    <source>
        <dbReference type="Proteomes" id="UP000195913"/>
    </source>
</evidence>
<organism evidence="3 4">
    <name type="scientific">Arthrobacter rhombi</name>
    <dbReference type="NCBI Taxonomy" id="71253"/>
    <lineage>
        <taxon>Bacteria</taxon>
        <taxon>Bacillati</taxon>
        <taxon>Actinomycetota</taxon>
        <taxon>Actinomycetes</taxon>
        <taxon>Micrococcales</taxon>
        <taxon>Micrococcaceae</taxon>
        <taxon>Arthrobacter</taxon>
    </lineage>
</organism>
<protein>
    <submittedName>
        <fullName evidence="3">2-keto-3-deoxy-L-fuconate dehydrogenase</fullName>
    </submittedName>
</protein>
<evidence type="ECO:0000256" key="1">
    <source>
        <dbReference type="ARBA" id="ARBA00006484"/>
    </source>
</evidence>
<dbReference type="CDD" id="cd05233">
    <property type="entry name" value="SDR_c"/>
    <property type="match status" value="1"/>
</dbReference>
<dbReference type="EMBL" id="FUHW01000020">
    <property type="protein sequence ID" value="SJM56723.1"/>
    <property type="molecule type" value="Genomic_DNA"/>
</dbReference>
<reference evidence="3 4" key="1">
    <citation type="submission" date="2017-02" db="EMBL/GenBank/DDBJ databases">
        <authorList>
            <person name="Peterson S.W."/>
        </authorList>
    </citation>
    <scope>NUCLEOTIDE SEQUENCE [LARGE SCALE GENOMIC DNA]</scope>
    <source>
        <strain evidence="3 4">B Ar 00.02</strain>
    </source>
</reference>
<evidence type="ECO:0000256" key="2">
    <source>
        <dbReference type="ARBA" id="ARBA00023002"/>
    </source>
</evidence>
<dbReference type="PROSITE" id="PS00061">
    <property type="entry name" value="ADH_SHORT"/>
    <property type="match status" value="1"/>
</dbReference>
<name>A0A1R4FLM1_9MICC</name>
<dbReference type="AlphaFoldDB" id="A0A1R4FLM1"/>
<keyword evidence="2" id="KW-0560">Oxidoreductase</keyword>
<evidence type="ECO:0000313" key="3">
    <source>
        <dbReference type="EMBL" id="SJM56723.1"/>
    </source>
</evidence>
<proteinExistence type="inferred from homology"/>
<dbReference type="SUPFAM" id="SSF51735">
    <property type="entry name" value="NAD(P)-binding Rossmann-fold domains"/>
    <property type="match status" value="1"/>
</dbReference>
<dbReference type="InterPro" id="IPR002347">
    <property type="entry name" value="SDR_fam"/>
</dbReference>
<dbReference type="GO" id="GO:0016491">
    <property type="term" value="F:oxidoreductase activity"/>
    <property type="evidence" value="ECO:0007669"/>
    <property type="project" value="UniProtKB-KW"/>
</dbReference>
<dbReference type="Pfam" id="PF00106">
    <property type="entry name" value="adh_short"/>
    <property type="match status" value="1"/>
</dbReference>
<dbReference type="Gene3D" id="3.40.50.720">
    <property type="entry name" value="NAD(P)-binding Rossmann-like Domain"/>
    <property type="match status" value="1"/>
</dbReference>
<dbReference type="InterPro" id="IPR036291">
    <property type="entry name" value="NAD(P)-bd_dom_sf"/>
</dbReference>
<dbReference type="InterPro" id="IPR020904">
    <property type="entry name" value="Sc_DH/Rdtase_CS"/>
</dbReference>
<accession>A0A1R4FLM1</accession>
<dbReference type="Proteomes" id="UP000195913">
    <property type="component" value="Unassembled WGS sequence"/>
</dbReference>
<keyword evidence="4" id="KW-1185">Reference proteome</keyword>
<gene>
    <name evidence="3" type="ORF">FM101_04595</name>
</gene>